<reference evidence="2 3" key="1">
    <citation type="submission" date="2024-03" db="EMBL/GenBank/DDBJ databases">
        <title>Novel species of the genus Variovorax.</title>
        <authorList>
            <person name="Liu Q."/>
            <person name="Xin Y.-H."/>
        </authorList>
    </citation>
    <scope>NUCLEOTIDE SEQUENCE [LARGE SCALE GENOMIC DNA]</scope>
    <source>
        <strain evidence="2 3">KACC 18501</strain>
    </source>
</reference>
<evidence type="ECO:0000313" key="3">
    <source>
        <dbReference type="Proteomes" id="UP001363010"/>
    </source>
</evidence>
<dbReference type="Gene3D" id="1.20.120.520">
    <property type="entry name" value="nmb1532 protein domain like"/>
    <property type="match status" value="1"/>
</dbReference>
<dbReference type="Proteomes" id="UP001363010">
    <property type="component" value="Unassembled WGS sequence"/>
</dbReference>
<proteinExistence type="predicted"/>
<gene>
    <name evidence="2" type="ORF">WKW80_33920</name>
</gene>
<comment type="caution">
    <text evidence="2">The sequence shown here is derived from an EMBL/GenBank/DDBJ whole genome shotgun (WGS) entry which is preliminary data.</text>
</comment>
<dbReference type="RefSeq" id="WP_340367972.1">
    <property type="nucleotide sequence ID" value="NZ_JBBKZV010000046.1"/>
</dbReference>
<accession>A0ABU8WA80</accession>
<feature type="domain" description="Hemerythrin-like" evidence="1">
    <location>
        <begin position="9"/>
        <end position="138"/>
    </location>
</feature>
<evidence type="ECO:0000313" key="2">
    <source>
        <dbReference type="EMBL" id="MEJ8826940.1"/>
    </source>
</evidence>
<protein>
    <submittedName>
        <fullName evidence="2">Hemerythrin domain-containing protein</fullName>
    </submittedName>
</protein>
<organism evidence="2 3">
    <name type="scientific">Variovorax humicola</name>
    <dbReference type="NCBI Taxonomy" id="1769758"/>
    <lineage>
        <taxon>Bacteria</taxon>
        <taxon>Pseudomonadati</taxon>
        <taxon>Pseudomonadota</taxon>
        <taxon>Betaproteobacteria</taxon>
        <taxon>Burkholderiales</taxon>
        <taxon>Comamonadaceae</taxon>
        <taxon>Variovorax</taxon>
    </lineage>
</organism>
<keyword evidence="3" id="KW-1185">Reference proteome</keyword>
<dbReference type="EMBL" id="JBBKZV010000046">
    <property type="protein sequence ID" value="MEJ8826940.1"/>
    <property type="molecule type" value="Genomic_DNA"/>
</dbReference>
<dbReference type="Pfam" id="PF01814">
    <property type="entry name" value="Hemerythrin"/>
    <property type="match status" value="1"/>
</dbReference>
<name>A0ABU8WA80_9BURK</name>
<evidence type="ECO:0000259" key="1">
    <source>
        <dbReference type="Pfam" id="PF01814"/>
    </source>
</evidence>
<sequence>MLAADCAWAVLRAEHAHIRELLTLVENAVESGGWAFGGSQAQQLSALIERVQAFDQTTHRPKGVVLVQALRGRSVQADDLLIRLESARDHGDELLTEATNRLKAAASGVPIAASGVDALLKEHRLLVLAHLDEEDSLLCTHTAEHLTREDWAAVASSISVTMVPAKV</sequence>
<dbReference type="InterPro" id="IPR012312">
    <property type="entry name" value="Hemerythrin-like"/>
</dbReference>